<dbReference type="Proteomes" id="UP000765509">
    <property type="component" value="Unassembled WGS sequence"/>
</dbReference>
<protein>
    <submittedName>
        <fullName evidence="2">Uncharacterized protein</fullName>
    </submittedName>
</protein>
<feature type="region of interest" description="Disordered" evidence="1">
    <location>
        <begin position="94"/>
        <end position="223"/>
    </location>
</feature>
<dbReference type="AlphaFoldDB" id="A0A9Q3FJ03"/>
<sequence length="256" mass="28578">MTPTRSQSNYSIQSNGSGPGNSSHKSKRQKCQPRGEAQMEDARTSTSFQRLASTFGTLIESPEAEITAIYVRPESPSTGNNRDIPVSVQDLVYGSKTERVGTSPRSLDRHHELISSSEEIYGARKDRGTSEGLDTHVFQRTSPTDKSLVEKPKHVIRGPEEEVGPWQVKQPSGSSSSLHKQKSALTSAQQAQENPKDQPKGQAKGKGNRPYPQNYRIPKKEKTAMDNMFDMARTLMEFKNKEEERLSQSFPKKKTL</sequence>
<feature type="region of interest" description="Disordered" evidence="1">
    <location>
        <begin position="1"/>
        <end position="48"/>
    </location>
</feature>
<keyword evidence="3" id="KW-1185">Reference proteome</keyword>
<name>A0A9Q3FJ03_9BASI</name>
<dbReference type="EMBL" id="AVOT02042499">
    <property type="protein sequence ID" value="MBW0537902.1"/>
    <property type="molecule type" value="Genomic_DNA"/>
</dbReference>
<organism evidence="2 3">
    <name type="scientific">Austropuccinia psidii MF-1</name>
    <dbReference type="NCBI Taxonomy" id="1389203"/>
    <lineage>
        <taxon>Eukaryota</taxon>
        <taxon>Fungi</taxon>
        <taxon>Dikarya</taxon>
        <taxon>Basidiomycota</taxon>
        <taxon>Pucciniomycotina</taxon>
        <taxon>Pucciniomycetes</taxon>
        <taxon>Pucciniales</taxon>
        <taxon>Sphaerophragmiaceae</taxon>
        <taxon>Austropuccinia</taxon>
    </lineage>
</organism>
<proteinExistence type="predicted"/>
<feature type="compositionally biased region" description="Polar residues" evidence="1">
    <location>
        <begin position="183"/>
        <end position="193"/>
    </location>
</feature>
<evidence type="ECO:0000256" key="1">
    <source>
        <dbReference type="SAM" id="MobiDB-lite"/>
    </source>
</evidence>
<feature type="compositionally biased region" description="Polar residues" evidence="1">
    <location>
        <begin position="1"/>
        <end position="23"/>
    </location>
</feature>
<evidence type="ECO:0000313" key="3">
    <source>
        <dbReference type="Proteomes" id="UP000765509"/>
    </source>
</evidence>
<gene>
    <name evidence="2" type="ORF">O181_077617</name>
</gene>
<reference evidence="2" key="1">
    <citation type="submission" date="2021-03" db="EMBL/GenBank/DDBJ databases">
        <title>Draft genome sequence of rust myrtle Austropuccinia psidii MF-1, a brazilian biotype.</title>
        <authorList>
            <person name="Quecine M.C."/>
            <person name="Pachon D.M.R."/>
            <person name="Bonatelli M.L."/>
            <person name="Correr F.H."/>
            <person name="Franceschini L.M."/>
            <person name="Leite T.F."/>
            <person name="Margarido G.R.A."/>
            <person name="Almeida C.A."/>
            <person name="Ferrarezi J.A."/>
            <person name="Labate C.A."/>
        </authorList>
    </citation>
    <scope>NUCLEOTIDE SEQUENCE</scope>
    <source>
        <strain evidence="2">MF-1</strain>
    </source>
</reference>
<comment type="caution">
    <text evidence="2">The sequence shown here is derived from an EMBL/GenBank/DDBJ whole genome shotgun (WGS) entry which is preliminary data.</text>
</comment>
<accession>A0A9Q3FJ03</accession>
<feature type="compositionally biased region" description="Basic and acidic residues" evidence="1">
    <location>
        <begin position="147"/>
        <end position="160"/>
    </location>
</feature>
<evidence type="ECO:0000313" key="2">
    <source>
        <dbReference type="EMBL" id="MBW0537902.1"/>
    </source>
</evidence>